<dbReference type="EMBL" id="JAHHZF010000006">
    <property type="protein sequence ID" value="MBT9290393.1"/>
    <property type="molecule type" value="Genomic_DNA"/>
</dbReference>
<evidence type="ECO:0000259" key="10">
    <source>
        <dbReference type="SMART" id="SM00971"/>
    </source>
</evidence>
<comment type="caution">
    <text evidence="11">The sequence shown here is derived from an EMBL/GenBank/DDBJ whole genome shotgun (WGS) entry which is preliminary data.</text>
</comment>
<dbReference type="Pfam" id="PF00132">
    <property type="entry name" value="Hexapep"/>
    <property type="match status" value="1"/>
</dbReference>
<comment type="catalytic activity">
    <reaction evidence="9">
        <text>L-serine + acetyl-CoA = O-acetyl-L-serine + CoA</text>
        <dbReference type="Rhea" id="RHEA:24560"/>
        <dbReference type="ChEBI" id="CHEBI:33384"/>
        <dbReference type="ChEBI" id="CHEBI:57287"/>
        <dbReference type="ChEBI" id="CHEBI:57288"/>
        <dbReference type="ChEBI" id="CHEBI:58340"/>
        <dbReference type="EC" id="2.3.1.30"/>
    </reaction>
</comment>
<accession>A0A947D4W8</accession>
<dbReference type="InterPro" id="IPR005881">
    <property type="entry name" value="Ser_O-AcTrfase"/>
</dbReference>
<evidence type="ECO:0000256" key="5">
    <source>
        <dbReference type="ARBA" id="ARBA00022605"/>
    </source>
</evidence>
<proteinExistence type="inferred from homology"/>
<dbReference type="SUPFAM" id="SSF51161">
    <property type="entry name" value="Trimeric LpxA-like enzymes"/>
    <property type="match status" value="1"/>
</dbReference>
<dbReference type="InterPro" id="IPR001451">
    <property type="entry name" value="Hexapep"/>
</dbReference>
<keyword evidence="5" id="KW-0028">Amino-acid biosynthesis</keyword>
<dbReference type="Gene3D" id="1.10.3130.10">
    <property type="entry name" value="serine acetyltransferase, domain 1"/>
    <property type="match status" value="1"/>
</dbReference>
<dbReference type="PANTHER" id="PTHR42811">
    <property type="entry name" value="SERINE ACETYLTRANSFERASE"/>
    <property type="match status" value="1"/>
</dbReference>
<feature type="domain" description="Serine acetyltransferase N-terminal" evidence="10">
    <location>
        <begin position="24"/>
        <end position="128"/>
    </location>
</feature>
<evidence type="ECO:0000256" key="1">
    <source>
        <dbReference type="ARBA" id="ARBA00004876"/>
    </source>
</evidence>
<dbReference type="InterPro" id="IPR045304">
    <property type="entry name" value="LbH_SAT"/>
</dbReference>
<evidence type="ECO:0000256" key="4">
    <source>
        <dbReference type="ARBA" id="ARBA00018522"/>
    </source>
</evidence>
<evidence type="ECO:0000313" key="11">
    <source>
        <dbReference type="EMBL" id="MBT9290393.1"/>
    </source>
</evidence>
<comment type="similarity">
    <text evidence="2">Belongs to the transferase hexapeptide repeat family.</text>
</comment>
<dbReference type="EC" id="2.3.1.30" evidence="3"/>
<dbReference type="AlphaFoldDB" id="A0A947D4W8"/>
<evidence type="ECO:0000256" key="9">
    <source>
        <dbReference type="ARBA" id="ARBA00049486"/>
    </source>
</evidence>
<evidence type="ECO:0000313" key="12">
    <source>
        <dbReference type="Proteomes" id="UP000766595"/>
    </source>
</evidence>
<protein>
    <recommendedName>
        <fullName evidence="4">Serine acetyltransferase</fullName>
        <ecNumber evidence="3">2.3.1.30</ecNumber>
    </recommendedName>
</protein>
<dbReference type="InterPro" id="IPR011004">
    <property type="entry name" value="Trimer_LpxA-like_sf"/>
</dbReference>
<dbReference type="Proteomes" id="UP000766595">
    <property type="component" value="Unassembled WGS sequence"/>
</dbReference>
<keyword evidence="6 11" id="KW-0808">Transferase</keyword>
<dbReference type="GO" id="GO:0005737">
    <property type="term" value="C:cytoplasm"/>
    <property type="evidence" value="ECO:0007669"/>
    <property type="project" value="InterPro"/>
</dbReference>
<dbReference type="InterPro" id="IPR053376">
    <property type="entry name" value="Serine_acetyltransferase"/>
</dbReference>
<dbReference type="GO" id="GO:0006535">
    <property type="term" value="P:cysteine biosynthetic process from serine"/>
    <property type="evidence" value="ECO:0007669"/>
    <property type="project" value="InterPro"/>
</dbReference>
<dbReference type="InterPro" id="IPR042122">
    <property type="entry name" value="Ser_AcTrfase_N_sf"/>
</dbReference>
<dbReference type="Gene3D" id="2.160.10.10">
    <property type="entry name" value="Hexapeptide repeat proteins"/>
    <property type="match status" value="1"/>
</dbReference>
<keyword evidence="8 11" id="KW-0012">Acyltransferase</keyword>
<dbReference type="PROSITE" id="PS00101">
    <property type="entry name" value="HEXAPEP_TRANSFERASES"/>
    <property type="match status" value="1"/>
</dbReference>
<dbReference type="Pfam" id="PF06426">
    <property type="entry name" value="SATase_N"/>
    <property type="match status" value="1"/>
</dbReference>
<dbReference type="GO" id="GO:0009001">
    <property type="term" value="F:serine O-acetyltransferase activity"/>
    <property type="evidence" value="ECO:0007669"/>
    <property type="project" value="UniProtKB-EC"/>
</dbReference>
<dbReference type="FunFam" id="2.160.10.10:FF:000002">
    <property type="entry name" value="Serine acetyltransferase"/>
    <property type="match status" value="1"/>
</dbReference>
<dbReference type="SMART" id="SM00971">
    <property type="entry name" value="SATase_N"/>
    <property type="match status" value="1"/>
</dbReference>
<evidence type="ECO:0000256" key="6">
    <source>
        <dbReference type="ARBA" id="ARBA00022679"/>
    </source>
</evidence>
<dbReference type="RefSeq" id="WP_261968998.1">
    <property type="nucleotide sequence ID" value="NZ_JAHHZF010000006.1"/>
</dbReference>
<dbReference type="CDD" id="cd03354">
    <property type="entry name" value="LbH_SAT"/>
    <property type="match status" value="1"/>
</dbReference>
<evidence type="ECO:0000256" key="7">
    <source>
        <dbReference type="ARBA" id="ARBA00022737"/>
    </source>
</evidence>
<evidence type="ECO:0000256" key="3">
    <source>
        <dbReference type="ARBA" id="ARBA00013266"/>
    </source>
</evidence>
<evidence type="ECO:0000256" key="2">
    <source>
        <dbReference type="ARBA" id="ARBA00007274"/>
    </source>
</evidence>
<dbReference type="InterPro" id="IPR018357">
    <property type="entry name" value="Hexapep_transf_CS"/>
</dbReference>
<dbReference type="NCBIfam" id="NF041874">
    <property type="entry name" value="EPS_EpsC"/>
    <property type="match status" value="1"/>
</dbReference>
<dbReference type="InterPro" id="IPR010493">
    <property type="entry name" value="Ser_AcTrfase_N"/>
</dbReference>
<dbReference type="NCBIfam" id="TIGR01172">
    <property type="entry name" value="cysE"/>
    <property type="match status" value="1"/>
</dbReference>
<organism evidence="11 12">
    <name type="scientific">Prosthecodimorpha staleyi</name>
    <dbReference type="NCBI Taxonomy" id="2840188"/>
    <lineage>
        <taxon>Bacteria</taxon>
        <taxon>Pseudomonadati</taxon>
        <taxon>Pseudomonadota</taxon>
        <taxon>Alphaproteobacteria</taxon>
        <taxon>Hyphomicrobiales</taxon>
        <taxon>Ancalomicrobiaceae</taxon>
        <taxon>Prosthecodimorpha</taxon>
    </lineage>
</organism>
<comment type="pathway">
    <text evidence="1">Amino-acid biosynthesis; L-cysteine biosynthesis; L-cysteine from L-serine: step 1/2.</text>
</comment>
<gene>
    <name evidence="11" type="primary">cysE</name>
    <name evidence="11" type="ORF">KL771_13050</name>
</gene>
<sequence length="287" mass="30702">MTRSNRVLKLVAGAEPEAGPADPLWGRLRGEAIAALQADPALDALMFHSILGHASFESAVADRLSVRLATDTLPYHLLQDVFLRAFAAEPSIGEAIRADLQAVVERDPAAGRLIEPFIFFKGFAAIQTHRIAHWLWSNRRRDLALFMQSRSSEVYQTDIHPAVPIGRGIFLDHASGLVIGETAVIEDDVSILQNVTLGGTGTGAGDRHPKIRRGVMIGAGARILGPVEIGAYSRIAAGSVVTQPVPAHSTAVGIPARIIPHAVTLRPAQSMDQTLAGTDYDGFTYAI</sequence>
<keyword evidence="7" id="KW-0677">Repeat</keyword>
<evidence type="ECO:0000256" key="8">
    <source>
        <dbReference type="ARBA" id="ARBA00023315"/>
    </source>
</evidence>
<reference evidence="11 12" key="1">
    <citation type="submission" date="2021-06" db="EMBL/GenBank/DDBJ databases">
        <authorList>
            <person name="Grouzdev D.S."/>
            <person name="Koziaeva V."/>
        </authorList>
    </citation>
    <scope>NUCLEOTIDE SEQUENCE [LARGE SCALE GENOMIC DNA]</scope>
    <source>
        <strain evidence="11 12">22</strain>
    </source>
</reference>
<name>A0A947D4W8_9HYPH</name>
<keyword evidence="12" id="KW-1185">Reference proteome</keyword>